<accession>A0ABY8I0P7</accession>
<proteinExistence type="predicted"/>
<gene>
    <name evidence="1" type="ORF">P9875_22445</name>
</gene>
<dbReference type="EMBL" id="CP121464">
    <property type="protein sequence ID" value="WFR78438.1"/>
    <property type="molecule type" value="Genomic_DNA"/>
</dbReference>
<dbReference type="CDD" id="cd01289">
    <property type="entry name" value="FabA_like"/>
    <property type="match status" value="1"/>
</dbReference>
<name>A0ABY8I0P7_9BURK</name>
<protein>
    <submittedName>
        <fullName evidence="1">Hotdog family protein</fullName>
    </submittedName>
</protein>
<evidence type="ECO:0000313" key="1">
    <source>
        <dbReference type="EMBL" id="WFR78438.1"/>
    </source>
</evidence>
<dbReference type="Gene3D" id="3.10.129.10">
    <property type="entry name" value="Hotdog Thioesterase"/>
    <property type="match status" value="1"/>
</dbReference>
<reference evidence="1 2" key="1">
    <citation type="submission" date="2023-04" db="EMBL/GenBank/DDBJ databases">
        <title>Nanopore sequencing of Janthinobacterium from water.</title>
        <authorList>
            <person name="Ciuchcinski K."/>
            <person name="Rokowska A."/>
            <person name="Dziewit L."/>
        </authorList>
    </citation>
    <scope>NUCLEOTIDE SEQUENCE [LARGE SCALE GENOMIC DNA]</scope>
    <source>
        <strain evidence="1 2">DEMB2</strain>
    </source>
</reference>
<dbReference type="RefSeq" id="WP_035820954.1">
    <property type="nucleotide sequence ID" value="NZ_CP121464.1"/>
</dbReference>
<evidence type="ECO:0000313" key="2">
    <source>
        <dbReference type="Proteomes" id="UP001219584"/>
    </source>
</evidence>
<dbReference type="PIRSF" id="PIRSF020565">
    <property type="entry name" value="3Ho_Ac_ACP_DH_prd"/>
    <property type="match status" value="1"/>
</dbReference>
<keyword evidence="2" id="KW-1185">Reference proteome</keyword>
<organism evidence="1 2">
    <name type="scientific">Janthinobacterium rivuli</name>
    <dbReference type="NCBI Taxonomy" id="2751478"/>
    <lineage>
        <taxon>Bacteria</taxon>
        <taxon>Pseudomonadati</taxon>
        <taxon>Pseudomonadota</taxon>
        <taxon>Betaproteobacteria</taxon>
        <taxon>Burkholderiales</taxon>
        <taxon>Oxalobacteraceae</taxon>
        <taxon>Janthinobacterium</taxon>
    </lineage>
</organism>
<dbReference type="InterPro" id="IPR016776">
    <property type="entry name" value="ApeP-like_dehydratase"/>
</dbReference>
<dbReference type="SUPFAM" id="SSF54637">
    <property type="entry name" value="Thioesterase/thiol ester dehydrase-isomerase"/>
    <property type="match status" value="1"/>
</dbReference>
<dbReference type="InterPro" id="IPR029069">
    <property type="entry name" value="HotDog_dom_sf"/>
</dbReference>
<dbReference type="Proteomes" id="UP001219584">
    <property type="component" value="Chromosome"/>
</dbReference>
<dbReference type="Pfam" id="PF22817">
    <property type="entry name" value="ApeP-like"/>
    <property type="match status" value="1"/>
</dbReference>
<sequence>MSFPPIRELVPHSGAMVLLDRVLSADAENLCAEVTIHAGSVLYDATSAGVGSWVGIEYMAQAIAAHAGYLARLAGAPVKIGFLLGARRYEAQLPLFVDGSVLQVHVQQALQGENGLGAFECRIEMAGAVLAQATITVFQPEDAKQFLQESMNGAQHE</sequence>